<feature type="compositionally biased region" description="Polar residues" evidence="5">
    <location>
        <begin position="534"/>
        <end position="550"/>
    </location>
</feature>
<evidence type="ECO:0000256" key="2">
    <source>
        <dbReference type="ARBA" id="ARBA00022840"/>
    </source>
</evidence>
<keyword evidence="7" id="KW-0808">Transferase</keyword>
<evidence type="ECO:0000256" key="4">
    <source>
        <dbReference type="SAM" id="Coils"/>
    </source>
</evidence>
<dbReference type="InterPro" id="IPR008271">
    <property type="entry name" value="Ser/Thr_kinase_AS"/>
</dbReference>
<evidence type="ECO:0000256" key="5">
    <source>
        <dbReference type="SAM" id="MobiDB-lite"/>
    </source>
</evidence>
<dbReference type="Gene3D" id="1.10.510.10">
    <property type="entry name" value="Transferase(Phosphotransferase) domain 1"/>
    <property type="match status" value="2"/>
</dbReference>
<evidence type="ECO:0000256" key="3">
    <source>
        <dbReference type="PROSITE-ProRule" id="PRU10141"/>
    </source>
</evidence>
<proteinExistence type="predicted"/>
<dbReference type="SUPFAM" id="SSF56112">
    <property type="entry name" value="Protein kinase-like (PK-like)"/>
    <property type="match status" value="1"/>
</dbReference>
<dbReference type="SMART" id="SM00220">
    <property type="entry name" value="S_TKc"/>
    <property type="match status" value="1"/>
</dbReference>
<evidence type="ECO:0000313" key="7">
    <source>
        <dbReference type="EMBL" id="CDW84831.1"/>
    </source>
</evidence>
<keyword evidence="2 3" id="KW-0067">ATP-binding</keyword>
<keyword evidence="7" id="KW-0418">Kinase</keyword>
<dbReference type="PANTHER" id="PTHR24347">
    <property type="entry name" value="SERINE/THREONINE-PROTEIN KINASE"/>
    <property type="match status" value="1"/>
</dbReference>
<keyword evidence="1 3" id="KW-0547">Nucleotide-binding</keyword>
<dbReference type="InParanoid" id="A0A078AS88"/>
<feature type="binding site" evidence="3">
    <location>
        <position position="288"/>
    </location>
    <ligand>
        <name>ATP</name>
        <dbReference type="ChEBI" id="CHEBI:30616"/>
    </ligand>
</feature>
<dbReference type="EMBL" id="CCKQ01013192">
    <property type="protein sequence ID" value="CDW84831.1"/>
    <property type="molecule type" value="Genomic_DNA"/>
</dbReference>
<evidence type="ECO:0000259" key="6">
    <source>
        <dbReference type="PROSITE" id="PS50011"/>
    </source>
</evidence>
<feature type="domain" description="Protein kinase" evidence="6">
    <location>
        <begin position="259"/>
        <end position="576"/>
    </location>
</feature>
<keyword evidence="8" id="KW-1185">Reference proteome</keyword>
<dbReference type="GO" id="GO:0004672">
    <property type="term" value="F:protein kinase activity"/>
    <property type="evidence" value="ECO:0007669"/>
    <property type="project" value="InterPro"/>
</dbReference>
<dbReference type="PROSITE" id="PS50011">
    <property type="entry name" value="PROTEIN_KINASE_DOM"/>
    <property type="match status" value="1"/>
</dbReference>
<accession>A0A078AS88</accession>
<feature type="region of interest" description="Disordered" evidence="5">
    <location>
        <begin position="532"/>
        <end position="565"/>
    </location>
</feature>
<keyword evidence="4" id="KW-0175">Coiled coil</keyword>
<protein>
    <submittedName>
        <fullName evidence="7">Protein kinase domain containing protein</fullName>
    </submittedName>
</protein>
<dbReference type="Pfam" id="PF00069">
    <property type="entry name" value="Pkinase"/>
    <property type="match status" value="1"/>
</dbReference>
<evidence type="ECO:0000313" key="8">
    <source>
        <dbReference type="Proteomes" id="UP000039865"/>
    </source>
</evidence>
<sequence>MEIKEEQKVPLNEKTDSRILFKQDISSQNLNSQLDSNGNPIKPRFESVFDTLRIFENQNEKKQPTFKWTKKIVQKSKLKLKLSAQCPQCVLQLSQKAGFGSFEDINLISSPNNYPKNSQTRGGWLHILKIPESNLVLGDDSSQTIVLNTQILMTGKKHYFIYLKGKIYRFDNENSENSTKVLNIKNCNMDMITIQRPDQTVAQSVSCNLEQGIQVRSLNKSYLLLSATKGDNFSKRKDIQDWFDFLKKYGILLNMKSYYEIGQLLGKGNFAKVYEATNFKTKEKFALKTIEKKMISKNRRNFVYESENNIHLILEYLNGGELFERIKKNGSYNEKDASVIMRCILDALVAMHEKQIVHRDLKPENLLFKLTGKFVFSGKNYREILLKNKECLVPFPPQYWTNLTSEAKDLVKKMLEKDANNRLTAAKALEHPWFKLNGINLQNLQLNFQEVDELVLTDDVNLQLITTSPIWNKTRMRDEIRKVNAEQDKMNTFQTPLPQPKFFGSKKLYENAGKQKVIGGVVLQNLYNNQNYNTSKQDNNIQTQKKQYQTPIIRPESSKQPAKAQNSTLNMLQQLFRPQSKVEEQKVEQDKDEVESENIKEESKQVVPNLLNVSNYSQKSMLNPSYNNQPTNNSNLNVTQNVMMKSQDITQTSTPNQQNSSFQQPGKIDPQIEMIFKKWLEPNCFALSLINEDFHEDAKSLNQFFGSQVNSNDPNFQQMRNQAVLAFRQYTLEQEQVKALRFDNQKGIQLNTSQSMHFQQIHDFLMKDILPDENQQIQSSLHNDQPPQPYYPFNALKQPLLAPQQNQIYGRQSPNINKGLLPIVVEEENDEQKKKKKQYLEKLSQVKKENQKNEEDDESLGELEIEENASGLIDQNKIVDFNAHSNNVLMKSSTCNVNDQRLSGALHGFSNLQKSSPNKIDLDQQNINNMRPANPSSISVNSNSCFMNSKQSNYQINNSDSSGNKSQNQFDLSVQNIIPQSHQQQLSQKHLQIKNQRKSQFCNSSNSAQADATDNINEEANVEGHIDTEEQVINNFFHVPTTPGSIYGGSRNIMKHSLNYTPFNKYLEQPRLNKPPILNNNSLLQQSNITVNNIMHQSSKSSQNQNGSRPSELQQNITFNNSQYFNKEVHTKSDVSNKKFQHLNTNQLLYDEEIKEDYSPLNKQEIDLFGSDNARNKKSKNSQLLGLIKQEMKDQSCRSDELKQGVNQTPDGEISLNYQSNFSSNEGLQKQINQINQNQQIQSSQKQKLIGNDPQYQLYLLQNSINPQDSVVHYENFRRSLANASQNCDDKSQAEFHTAFQSLAEIQNLNHHHNISNHNNSSWQNQHSANENFNKSLSDMNNKGSQGMIYTEQNINEQQRQGGGSNEFGISNLSQEALKHQNSYNLGDGKNNRLNQVNNARKKLINNI</sequence>
<dbReference type="PROSITE" id="PS00108">
    <property type="entry name" value="PROTEIN_KINASE_ST"/>
    <property type="match status" value="1"/>
</dbReference>
<organism evidence="7 8">
    <name type="scientific">Stylonychia lemnae</name>
    <name type="common">Ciliate</name>
    <dbReference type="NCBI Taxonomy" id="5949"/>
    <lineage>
        <taxon>Eukaryota</taxon>
        <taxon>Sar</taxon>
        <taxon>Alveolata</taxon>
        <taxon>Ciliophora</taxon>
        <taxon>Intramacronucleata</taxon>
        <taxon>Spirotrichea</taxon>
        <taxon>Stichotrichia</taxon>
        <taxon>Sporadotrichida</taxon>
        <taxon>Oxytrichidae</taxon>
        <taxon>Stylonychinae</taxon>
        <taxon>Stylonychia</taxon>
    </lineage>
</organism>
<dbReference type="InterPro" id="IPR000719">
    <property type="entry name" value="Prot_kinase_dom"/>
</dbReference>
<name>A0A078AS88_STYLE</name>
<dbReference type="PROSITE" id="PS00107">
    <property type="entry name" value="PROTEIN_KINASE_ATP"/>
    <property type="match status" value="1"/>
</dbReference>
<evidence type="ECO:0000256" key="1">
    <source>
        <dbReference type="ARBA" id="ARBA00022741"/>
    </source>
</evidence>
<feature type="region of interest" description="Disordered" evidence="5">
    <location>
        <begin position="580"/>
        <end position="603"/>
    </location>
</feature>
<gene>
    <name evidence="7" type="primary">Contig1437.g1575</name>
    <name evidence="7" type="ORF">STYLEM_13900</name>
</gene>
<dbReference type="Proteomes" id="UP000039865">
    <property type="component" value="Unassembled WGS sequence"/>
</dbReference>
<reference evidence="7 8" key="1">
    <citation type="submission" date="2014-06" db="EMBL/GenBank/DDBJ databases">
        <authorList>
            <person name="Swart Estienne"/>
        </authorList>
    </citation>
    <scope>NUCLEOTIDE SEQUENCE [LARGE SCALE GENOMIC DNA]</scope>
    <source>
        <strain evidence="7 8">130c</strain>
    </source>
</reference>
<feature type="coiled-coil region" evidence="4">
    <location>
        <begin position="829"/>
        <end position="866"/>
    </location>
</feature>
<dbReference type="GO" id="GO:0005524">
    <property type="term" value="F:ATP binding"/>
    <property type="evidence" value="ECO:0007669"/>
    <property type="project" value="UniProtKB-UniRule"/>
</dbReference>
<dbReference type="InterPro" id="IPR011009">
    <property type="entry name" value="Kinase-like_dom_sf"/>
</dbReference>
<dbReference type="InterPro" id="IPR017441">
    <property type="entry name" value="Protein_kinase_ATP_BS"/>
</dbReference>
<feature type="compositionally biased region" description="Basic and acidic residues" evidence="5">
    <location>
        <begin position="580"/>
        <end position="589"/>
    </location>
</feature>